<comment type="caution">
    <text evidence="6">The sequence shown here is derived from an EMBL/GenBank/DDBJ whole genome shotgun (WGS) entry which is preliminary data.</text>
</comment>
<reference evidence="6 7" key="1">
    <citation type="submission" date="2019-10" db="EMBL/GenBank/DDBJ databases">
        <authorList>
            <person name="Dong K."/>
        </authorList>
    </citation>
    <scope>NUCLEOTIDE SEQUENCE [LARGE SCALE GENOMIC DNA]</scope>
    <source>
        <strain evidence="6 7">DSM 28960</strain>
    </source>
</reference>
<dbReference type="GO" id="GO:0006352">
    <property type="term" value="P:DNA-templated transcription initiation"/>
    <property type="evidence" value="ECO:0007669"/>
    <property type="project" value="InterPro"/>
</dbReference>
<name>A0A7X2D280_9LACT</name>
<dbReference type="InterPro" id="IPR036388">
    <property type="entry name" value="WH-like_DNA-bd_sf"/>
</dbReference>
<evidence type="ECO:0000256" key="3">
    <source>
        <dbReference type="ARBA" id="ARBA00023082"/>
    </source>
</evidence>
<dbReference type="NCBIfam" id="TIGR02937">
    <property type="entry name" value="sigma70-ECF"/>
    <property type="match status" value="1"/>
</dbReference>
<dbReference type="InterPro" id="IPR014284">
    <property type="entry name" value="RNA_pol_sigma-70_dom"/>
</dbReference>
<keyword evidence="7" id="KW-1185">Reference proteome</keyword>
<evidence type="ECO:0000313" key="7">
    <source>
        <dbReference type="Proteomes" id="UP000439550"/>
    </source>
</evidence>
<keyword evidence="3" id="KW-0731">Sigma factor</keyword>
<dbReference type="AlphaFoldDB" id="A0A7X2D280"/>
<dbReference type="GO" id="GO:0016987">
    <property type="term" value="F:sigma factor activity"/>
    <property type="evidence" value="ECO:0007669"/>
    <property type="project" value="UniProtKB-KW"/>
</dbReference>
<dbReference type="PANTHER" id="PTHR43133:SF60">
    <property type="entry name" value="RNA POLYMERASE SIGMA FACTOR SIGV"/>
    <property type="match status" value="1"/>
</dbReference>
<dbReference type="CDD" id="cd06171">
    <property type="entry name" value="Sigma70_r4"/>
    <property type="match status" value="1"/>
</dbReference>
<accession>A0A7X2D280</accession>
<dbReference type="EMBL" id="WITJ01000009">
    <property type="protein sequence ID" value="MQW39805.1"/>
    <property type="molecule type" value="Genomic_DNA"/>
</dbReference>
<feature type="domain" description="RNA polymerase sigma factor 70 region 4 type 2" evidence="5">
    <location>
        <begin position="95"/>
        <end position="145"/>
    </location>
</feature>
<dbReference type="Proteomes" id="UP000439550">
    <property type="component" value="Unassembled WGS sequence"/>
</dbReference>
<evidence type="ECO:0000256" key="1">
    <source>
        <dbReference type="ARBA" id="ARBA00010641"/>
    </source>
</evidence>
<dbReference type="SUPFAM" id="SSF88659">
    <property type="entry name" value="Sigma3 and sigma4 domains of RNA polymerase sigma factors"/>
    <property type="match status" value="1"/>
</dbReference>
<dbReference type="InterPro" id="IPR013249">
    <property type="entry name" value="RNA_pol_sigma70_r4_t2"/>
</dbReference>
<dbReference type="InterPro" id="IPR039425">
    <property type="entry name" value="RNA_pol_sigma-70-like"/>
</dbReference>
<gene>
    <name evidence="6" type="ORF">GHI93_07695</name>
</gene>
<evidence type="ECO:0000259" key="5">
    <source>
        <dbReference type="Pfam" id="PF08281"/>
    </source>
</evidence>
<sequence length="159" mass="18637">MNIKDYEQDVTHYAVEVTKYLVSRGASPFDAEDTIVTLLDLDVLIEPRKLRAFMYRVAIRNYINHYRRAGKYAQIIEEMGRGLSEFAEKKRTIDLSELLTKLSKNDETLLTAYYYENLSVKEIAQKTGFSVSKIKVSLYRARKKLKKILEEEDVDDWKI</sequence>
<dbReference type="GO" id="GO:0003677">
    <property type="term" value="F:DNA binding"/>
    <property type="evidence" value="ECO:0007669"/>
    <property type="project" value="InterPro"/>
</dbReference>
<dbReference type="RefSeq" id="WP_343030341.1">
    <property type="nucleotide sequence ID" value="NZ_CBCRWP010000007.1"/>
</dbReference>
<comment type="similarity">
    <text evidence="1">Belongs to the sigma-70 factor family. ECF subfamily.</text>
</comment>
<dbReference type="Gene3D" id="1.10.10.10">
    <property type="entry name" value="Winged helix-like DNA-binding domain superfamily/Winged helix DNA-binding domain"/>
    <property type="match status" value="1"/>
</dbReference>
<evidence type="ECO:0000313" key="6">
    <source>
        <dbReference type="EMBL" id="MQW39805.1"/>
    </source>
</evidence>
<dbReference type="PANTHER" id="PTHR43133">
    <property type="entry name" value="RNA POLYMERASE ECF-TYPE SIGMA FACTO"/>
    <property type="match status" value="1"/>
</dbReference>
<dbReference type="SUPFAM" id="SSF88946">
    <property type="entry name" value="Sigma2 domain of RNA polymerase sigma factors"/>
    <property type="match status" value="1"/>
</dbReference>
<organism evidence="6 7">
    <name type="scientific">Lactococcus hircilactis</name>
    <dbReference type="NCBI Taxonomy" id="1494462"/>
    <lineage>
        <taxon>Bacteria</taxon>
        <taxon>Bacillati</taxon>
        <taxon>Bacillota</taxon>
        <taxon>Bacilli</taxon>
        <taxon>Lactobacillales</taxon>
        <taxon>Streptococcaceae</taxon>
        <taxon>Lactococcus</taxon>
    </lineage>
</organism>
<proteinExistence type="inferred from homology"/>
<keyword evidence="2" id="KW-0805">Transcription regulation</keyword>
<evidence type="ECO:0000256" key="2">
    <source>
        <dbReference type="ARBA" id="ARBA00023015"/>
    </source>
</evidence>
<dbReference type="InterPro" id="IPR013324">
    <property type="entry name" value="RNA_pol_sigma_r3/r4-like"/>
</dbReference>
<evidence type="ECO:0000256" key="4">
    <source>
        <dbReference type="ARBA" id="ARBA00023163"/>
    </source>
</evidence>
<keyword evidence="4" id="KW-0804">Transcription</keyword>
<dbReference type="InterPro" id="IPR013325">
    <property type="entry name" value="RNA_pol_sigma_r2"/>
</dbReference>
<protein>
    <submittedName>
        <fullName evidence="6">Sigma-70 family RNA polymerase sigma factor</fullName>
    </submittedName>
</protein>
<dbReference type="Pfam" id="PF08281">
    <property type="entry name" value="Sigma70_r4_2"/>
    <property type="match status" value="1"/>
</dbReference>